<dbReference type="InterPro" id="IPR041698">
    <property type="entry name" value="Methyltransf_25"/>
</dbReference>
<sequence>MTTARHDYLPAMGQRWLLFLYDPLTRLWGVPKVHEELLDRADVRPGQDVLDIGCGTGNLLIALAERASGVHLNGIDPDPAGLRRARRKARRAGAKIEFKQAYAGSLPFPDASLDRVLSSFMLHHLGEEETARAMGEIKRVLRPGGQLHIVDVSGVAKSGRRLARRHPHLVGDLPARVLGTLRAAGFSEVTENGRGSGRFGGHVFYRAVS</sequence>
<name>A0A931FZ58_9ACTN</name>
<evidence type="ECO:0000259" key="4">
    <source>
        <dbReference type="Pfam" id="PF13649"/>
    </source>
</evidence>
<dbReference type="InterPro" id="IPR050508">
    <property type="entry name" value="Methyltransf_Superfamily"/>
</dbReference>
<dbReference type="CDD" id="cd02440">
    <property type="entry name" value="AdoMet_MTases"/>
    <property type="match status" value="1"/>
</dbReference>
<dbReference type="Proteomes" id="UP000598146">
    <property type="component" value="Unassembled WGS sequence"/>
</dbReference>
<keyword evidence="6" id="KW-1185">Reference proteome</keyword>
<evidence type="ECO:0000256" key="1">
    <source>
        <dbReference type="ARBA" id="ARBA00022603"/>
    </source>
</evidence>
<dbReference type="Gene3D" id="3.40.50.150">
    <property type="entry name" value="Vaccinia Virus protein VP39"/>
    <property type="match status" value="1"/>
</dbReference>
<protein>
    <submittedName>
        <fullName evidence="5">Methyltransferase domain-containing protein</fullName>
    </submittedName>
</protein>
<evidence type="ECO:0000256" key="2">
    <source>
        <dbReference type="ARBA" id="ARBA00022679"/>
    </source>
</evidence>
<keyword evidence="1 5" id="KW-0489">Methyltransferase</keyword>
<dbReference type="GO" id="GO:0008168">
    <property type="term" value="F:methyltransferase activity"/>
    <property type="evidence" value="ECO:0007669"/>
    <property type="project" value="UniProtKB-KW"/>
</dbReference>
<feature type="domain" description="Methyltransferase" evidence="4">
    <location>
        <begin position="49"/>
        <end position="145"/>
    </location>
</feature>
<keyword evidence="2" id="KW-0808">Transferase</keyword>
<reference evidence="5" key="1">
    <citation type="submission" date="2020-11" db="EMBL/GenBank/DDBJ databases">
        <title>Isolation and identification of active actinomycetes.</title>
        <authorList>
            <person name="Sun X."/>
        </authorList>
    </citation>
    <scope>NUCLEOTIDE SEQUENCE</scope>
    <source>
        <strain evidence="5">NEAU-A11</strain>
    </source>
</reference>
<dbReference type="SUPFAM" id="SSF53335">
    <property type="entry name" value="S-adenosyl-L-methionine-dependent methyltransferases"/>
    <property type="match status" value="1"/>
</dbReference>
<dbReference type="EMBL" id="JADQTO010000011">
    <property type="protein sequence ID" value="MBG0564375.1"/>
    <property type="molecule type" value="Genomic_DNA"/>
</dbReference>
<dbReference type="RefSeq" id="WP_196416165.1">
    <property type="nucleotide sequence ID" value="NZ_JADQTO010000011.1"/>
</dbReference>
<proteinExistence type="predicted"/>
<accession>A0A931FZ58</accession>
<comment type="caution">
    <text evidence="5">The sequence shown here is derived from an EMBL/GenBank/DDBJ whole genome shotgun (WGS) entry which is preliminary data.</text>
</comment>
<dbReference type="PANTHER" id="PTHR42912">
    <property type="entry name" value="METHYLTRANSFERASE"/>
    <property type="match status" value="1"/>
</dbReference>
<dbReference type="GO" id="GO:0032259">
    <property type="term" value="P:methylation"/>
    <property type="evidence" value="ECO:0007669"/>
    <property type="project" value="UniProtKB-KW"/>
</dbReference>
<evidence type="ECO:0000256" key="3">
    <source>
        <dbReference type="ARBA" id="ARBA00022691"/>
    </source>
</evidence>
<organism evidence="5 6">
    <name type="scientific">Actinoplanes aureus</name>
    <dbReference type="NCBI Taxonomy" id="2792083"/>
    <lineage>
        <taxon>Bacteria</taxon>
        <taxon>Bacillati</taxon>
        <taxon>Actinomycetota</taxon>
        <taxon>Actinomycetes</taxon>
        <taxon>Micromonosporales</taxon>
        <taxon>Micromonosporaceae</taxon>
        <taxon>Actinoplanes</taxon>
    </lineage>
</organism>
<evidence type="ECO:0000313" key="5">
    <source>
        <dbReference type="EMBL" id="MBG0564375.1"/>
    </source>
</evidence>
<dbReference type="AlphaFoldDB" id="A0A931FZ58"/>
<dbReference type="PROSITE" id="PS01184">
    <property type="entry name" value="UBIE_2"/>
    <property type="match status" value="1"/>
</dbReference>
<evidence type="ECO:0000313" key="6">
    <source>
        <dbReference type="Proteomes" id="UP000598146"/>
    </source>
</evidence>
<keyword evidence="3" id="KW-0949">S-adenosyl-L-methionine</keyword>
<gene>
    <name evidence="5" type="ORF">I4J89_23275</name>
</gene>
<dbReference type="InterPro" id="IPR023576">
    <property type="entry name" value="UbiE/COQ5_MeTrFase_CS"/>
</dbReference>
<dbReference type="InterPro" id="IPR029063">
    <property type="entry name" value="SAM-dependent_MTases_sf"/>
</dbReference>
<dbReference type="Pfam" id="PF13649">
    <property type="entry name" value="Methyltransf_25"/>
    <property type="match status" value="1"/>
</dbReference>